<feature type="transmembrane region" description="Helical" evidence="7">
    <location>
        <begin position="355"/>
        <end position="380"/>
    </location>
</feature>
<evidence type="ECO:0000259" key="8">
    <source>
        <dbReference type="Pfam" id="PF06808"/>
    </source>
</evidence>
<keyword evidence="6 7" id="KW-0472">Membrane</keyword>
<dbReference type="PANTHER" id="PTHR33362">
    <property type="entry name" value="SIALIC ACID TRAP TRANSPORTER PERMEASE PROTEIN SIAT-RELATED"/>
    <property type="match status" value="1"/>
</dbReference>
<comment type="subcellular location">
    <subcellularLocation>
        <location evidence="1">Cell inner membrane</location>
        <topology evidence="1">Multi-pass membrane protein</topology>
    </subcellularLocation>
</comment>
<dbReference type="PIRSF" id="PIRSF006066">
    <property type="entry name" value="HI0050"/>
    <property type="match status" value="1"/>
</dbReference>
<dbReference type="NCBIfam" id="TIGR00786">
    <property type="entry name" value="dctM"/>
    <property type="match status" value="1"/>
</dbReference>
<dbReference type="InterPro" id="IPR004681">
    <property type="entry name" value="TRAP_DctM"/>
</dbReference>
<feature type="domain" description="TRAP C4-dicarboxylate transport system permease DctM subunit" evidence="8">
    <location>
        <begin position="5"/>
        <end position="415"/>
    </location>
</feature>
<organism evidence="9 10">
    <name type="scientific">candidate division TA06 bacterium 34_109</name>
    <dbReference type="NCBI Taxonomy" id="1635277"/>
    <lineage>
        <taxon>Bacteria</taxon>
        <taxon>Bacteria division TA06</taxon>
    </lineage>
</organism>
<reference evidence="10" key="1">
    <citation type="journal article" date="2015" name="MBio">
        <title>Genome-Resolved Metagenomic Analysis Reveals Roles for Candidate Phyla and Other Microbial Community Members in Biogeochemical Transformations in Oil Reservoirs.</title>
        <authorList>
            <person name="Hu P."/>
            <person name="Tom L."/>
            <person name="Singh A."/>
            <person name="Thomas B.C."/>
            <person name="Baker B.J."/>
            <person name="Piceno Y.M."/>
            <person name="Andersen G.L."/>
            <person name="Banfield J.F."/>
        </authorList>
    </citation>
    <scope>NUCLEOTIDE SEQUENCE [LARGE SCALE GENOMIC DNA]</scope>
</reference>
<evidence type="ECO:0000313" key="9">
    <source>
        <dbReference type="EMBL" id="KUK86357.1"/>
    </source>
</evidence>
<evidence type="ECO:0000313" key="10">
    <source>
        <dbReference type="Proteomes" id="UP000053467"/>
    </source>
</evidence>
<dbReference type="PANTHER" id="PTHR33362:SF4">
    <property type="entry name" value="2,3-DIKETO-L-GULONATE TRAP TRANSPORTER LARGE PERMEASE PROTEIN YIAN"/>
    <property type="match status" value="1"/>
</dbReference>
<feature type="transmembrane region" description="Helical" evidence="7">
    <location>
        <begin position="277"/>
        <end position="294"/>
    </location>
</feature>
<feature type="transmembrane region" description="Helical" evidence="7">
    <location>
        <begin position="169"/>
        <end position="191"/>
    </location>
</feature>
<sequence>MILVIIIFIVLLMLGVPVAFAIAISGTMYFLQHPELPIATIVQLPISQTQNVTLLAVPLFIFAGALMNSSGITKRLVKFSMQLAGHMRGGMAQVSVILSTLMGGCSGSSNADIAMESQILGPEMLKQGYSKGFASAVIAYSSLITSTIPPSVGMLLYGSVGEVSIGRLFTAGITTGIIMMIVLMLLTAILARLKNLKPATKTKAKFKEIIASLKETIWALIFPFILLGSLRLGIFTPAEIGAFACVYAVIIGFFVYKDMNIQILAKTLVESIKAIGAIMLMISMSAIFGYGIPLDKIPQKMTLFITSITTSPPLVMAIVVLFLVLFGMFMEGSIVIILVTPILIPLIETIGVDTVLFGVIVCNVVTMGIATPPVGVGMYIVCSYLGCELIDFVKESIPYLFAILLVVVIYLSIPEVILFLPNLIFGK</sequence>
<evidence type="ECO:0000256" key="5">
    <source>
        <dbReference type="ARBA" id="ARBA00022989"/>
    </source>
</evidence>
<evidence type="ECO:0000256" key="1">
    <source>
        <dbReference type="ARBA" id="ARBA00004429"/>
    </source>
</evidence>
<feature type="transmembrane region" description="Helical" evidence="7">
    <location>
        <begin position="212"/>
        <end position="234"/>
    </location>
</feature>
<keyword evidence="5 7" id="KW-1133">Transmembrane helix</keyword>
<name>A0A101HZP4_UNCT6</name>
<evidence type="ECO:0000256" key="3">
    <source>
        <dbReference type="ARBA" id="ARBA00022519"/>
    </source>
</evidence>
<evidence type="ECO:0000256" key="6">
    <source>
        <dbReference type="ARBA" id="ARBA00023136"/>
    </source>
</evidence>
<feature type="transmembrane region" description="Helical" evidence="7">
    <location>
        <begin position="133"/>
        <end position="157"/>
    </location>
</feature>
<protein>
    <submittedName>
        <fullName evidence="9">TRAP dicarboxylate transporter, DctM subunit</fullName>
    </submittedName>
</protein>
<feature type="transmembrane region" description="Helical" evidence="7">
    <location>
        <begin position="400"/>
        <end position="425"/>
    </location>
</feature>
<proteinExistence type="predicted"/>
<evidence type="ECO:0000256" key="4">
    <source>
        <dbReference type="ARBA" id="ARBA00022692"/>
    </source>
</evidence>
<dbReference type="PATRIC" id="fig|1635277.3.peg.914"/>
<comment type="caution">
    <text evidence="9">The sequence shown here is derived from an EMBL/GenBank/DDBJ whole genome shotgun (WGS) entry which is preliminary data.</text>
</comment>
<dbReference type="GO" id="GO:0022857">
    <property type="term" value="F:transmembrane transporter activity"/>
    <property type="evidence" value="ECO:0007669"/>
    <property type="project" value="TreeGrafter"/>
</dbReference>
<feature type="transmembrane region" description="Helical" evidence="7">
    <location>
        <begin position="240"/>
        <end position="256"/>
    </location>
</feature>
<dbReference type="Proteomes" id="UP000053467">
    <property type="component" value="Unassembled WGS sequence"/>
</dbReference>
<dbReference type="GO" id="GO:0005886">
    <property type="term" value="C:plasma membrane"/>
    <property type="evidence" value="ECO:0007669"/>
    <property type="project" value="UniProtKB-SubCell"/>
</dbReference>
<dbReference type="InterPro" id="IPR010656">
    <property type="entry name" value="DctM"/>
</dbReference>
<feature type="transmembrane region" description="Helical" evidence="7">
    <location>
        <begin position="314"/>
        <end position="343"/>
    </location>
</feature>
<dbReference type="Pfam" id="PF06808">
    <property type="entry name" value="DctM"/>
    <property type="match status" value="1"/>
</dbReference>
<evidence type="ECO:0000256" key="7">
    <source>
        <dbReference type="SAM" id="Phobius"/>
    </source>
</evidence>
<dbReference type="EMBL" id="LGGX01000021">
    <property type="protein sequence ID" value="KUK86357.1"/>
    <property type="molecule type" value="Genomic_DNA"/>
</dbReference>
<feature type="transmembrane region" description="Helical" evidence="7">
    <location>
        <begin position="52"/>
        <end position="72"/>
    </location>
</feature>
<gene>
    <name evidence="9" type="ORF">XE03_1552</name>
</gene>
<keyword evidence="3" id="KW-0997">Cell inner membrane</keyword>
<accession>A0A101HZP4</accession>
<keyword evidence="2" id="KW-1003">Cell membrane</keyword>
<evidence type="ECO:0000256" key="2">
    <source>
        <dbReference type="ARBA" id="ARBA00022475"/>
    </source>
</evidence>
<dbReference type="AlphaFoldDB" id="A0A101HZP4"/>
<keyword evidence="4 7" id="KW-0812">Transmembrane</keyword>